<dbReference type="AlphaFoldDB" id="E6S8J9"/>
<protein>
    <submittedName>
        <fullName evidence="11">Cation diffusion facilitator family transporter</fullName>
    </submittedName>
</protein>
<evidence type="ECO:0000256" key="7">
    <source>
        <dbReference type="ARBA" id="ARBA00023136"/>
    </source>
</evidence>
<feature type="transmembrane region" description="Helical" evidence="8">
    <location>
        <begin position="28"/>
        <end position="47"/>
    </location>
</feature>
<evidence type="ECO:0000256" key="8">
    <source>
        <dbReference type="SAM" id="Phobius"/>
    </source>
</evidence>
<evidence type="ECO:0000256" key="2">
    <source>
        <dbReference type="ARBA" id="ARBA00008873"/>
    </source>
</evidence>
<dbReference type="InterPro" id="IPR050681">
    <property type="entry name" value="CDF/SLC30A"/>
</dbReference>
<keyword evidence="4 8" id="KW-0812">Transmembrane</keyword>
<dbReference type="InterPro" id="IPR002524">
    <property type="entry name" value="Cation_efflux"/>
</dbReference>
<gene>
    <name evidence="11" type="ordered locus">Intca_2656</name>
</gene>
<keyword evidence="6" id="KW-0406">Ion transport</keyword>
<dbReference type="Gene3D" id="1.20.1510.10">
    <property type="entry name" value="Cation efflux protein transmembrane domain"/>
    <property type="match status" value="1"/>
</dbReference>
<dbReference type="eggNOG" id="COG1230">
    <property type="taxonomic scope" value="Bacteria"/>
</dbReference>
<feature type="transmembrane region" description="Helical" evidence="8">
    <location>
        <begin position="160"/>
        <end position="182"/>
    </location>
</feature>
<feature type="domain" description="Cation efflux protein cytoplasmic" evidence="10">
    <location>
        <begin position="222"/>
        <end position="296"/>
    </location>
</feature>
<accession>E6S8J9</accession>
<dbReference type="GO" id="GO:0005886">
    <property type="term" value="C:plasma membrane"/>
    <property type="evidence" value="ECO:0007669"/>
    <property type="project" value="TreeGrafter"/>
</dbReference>
<dbReference type="EMBL" id="CP002343">
    <property type="protein sequence ID" value="ADU49161.1"/>
    <property type="molecule type" value="Genomic_DNA"/>
</dbReference>
<dbReference type="Pfam" id="PF16916">
    <property type="entry name" value="ZT_dimer"/>
    <property type="match status" value="1"/>
</dbReference>
<dbReference type="InterPro" id="IPR058533">
    <property type="entry name" value="Cation_efflux_TM"/>
</dbReference>
<evidence type="ECO:0000256" key="4">
    <source>
        <dbReference type="ARBA" id="ARBA00022692"/>
    </source>
</evidence>
<dbReference type="Pfam" id="PF01545">
    <property type="entry name" value="Cation_efflux"/>
    <property type="match status" value="1"/>
</dbReference>
<dbReference type="GO" id="GO:0005385">
    <property type="term" value="F:zinc ion transmembrane transporter activity"/>
    <property type="evidence" value="ECO:0007669"/>
    <property type="project" value="TreeGrafter"/>
</dbReference>
<name>E6S8J9_INTC7</name>
<dbReference type="KEGG" id="ica:Intca_2656"/>
<dbReference type="OrthoDB" id="9809646at2"/>
<feature type="domain" description="Cation efflux protein transmembrane" evidence="9">
    <location>
        <begin position="27"/>
        <end position="217"/>
    </location>
</feature>
<evidence type="ECO:0000313" key="11">
    <source>
        <dbReference type="EMBL" id="ADU49161.1"/>
    </source>
</evidence>
<dbReference type="SUPFAM" id="SSF161111">
    <property type="entry name" value="Cation efflux protein transmembrane domain-like"/>
    <property type="match status" value="1"/>
</dbReference>
<proteinExistence type="inferred from homology"/>
<dbReference type="InterPro" id="IPR027469">
    <property type="entry name" value="Cation_efflux_TMD_sf"/>
</dbReference>
<evidence type="ECO:0000256" key="6">
    <source>
        <dbReference type="ARBA" id="ARBA00023065"/>
    </source>
</evidence>
<feature type="transmembrane region" description="Helical" evidence="8">
    <location>
        <begin position="98"/>
        <end position="116"/>
    </location>
</feature>
<keyword evidence="5 8" id="KW-1133">Transmembrane helix</keyword>
<dbReference type="Proteomes" id="UP000008914">
    <property type="component" value="Chromosome"/>
</dbReference>
<dbReference type="PANTHER" id="PTHR11562">
    <property type="entry name" value="CATION EFFLUX PROTEIN/ ZINC TRANSPORTER"/>
    <property type="match status" value="1"/>
</dbReference>
<comment type="subcellular location">
    <subcellularLocation>
        <location evidence="1">Membrane</location>
        <topology evidence="1">Multi-pass membrane protein</topology>
    </subcellularLocation>
</comment>
<evidence type="ECO:0000256" key="5">
    <source>
        <dbReference type="ARBA" id="ARBA00022989"/>
    </source>
</evidence>
<organism evidence="11 12">
    <name type="scientific">Intrasporangium calvum (strain ATCC 23552 / DSM 43043 / JCM 3097 / NBRC 12989 / NCIMB 10167 / NRRL B-3866 / 7 KIP)</name>
    <dbReference type="NCBI Taxonomy" id="710696"/>
    <lineage>
        <taxon>Bacteria</taxon>
        <taxon>Bacillati</taxon>
        <taxon>Actinomycetota</taxon>
        <taxon>Actinomycetes</taxon>
        <taxon>Micrococcales</taxon>
        <taxon>Intrasporangiaceae</taxon>
        <taxon>Intrasporangium</taxon>
    </lineage>
</organism>
<comment type="similarity">
    <text evidence="2">Belongs to the cation diffusion facilitator (CDF) transporter (TC 2.A.4) family. SLC30A subfamily.</text>
</comment>
<evidence type="ECO:0000256" key="1">
    <source>
        <dbReference type="ARBA" id="ARBA00004141"/>
    </source>
</evidence>
<dbReference type="SUPFAM" id="SSF160240">
    <property type="entry name" value="Cation efflux protein cytoplasmic domain-like"/>
    <property type="match status" value="1"/>
</dbReference>
<dbReference type="InterPro" id="IPR027470">
    <property type="entry name" value="Cation_efflux_CTD"/>
</dbReference>
<evidence type="ECO:0000313" key="12">
    <source>
        <dbReference type="Proteomes" id="UP000008914"/>
    </source>
</evidence>
<reference evidence="11 12" key="1">
    <citation type="journal article" date="2010" name="Stand. Genomic Sci.">
        <title>Complete genome sequence of Intrasporangium calvum type strain (7 KIP).</title>
        <authorList>
            <person name="Del Rio T.G."/>
            <person name="Chertkov O."/>
            <person name="Yasawong M."/>
            <person name="Lucas S."/>
            <person name="Deshpande S."/>
            <person name="Cheng J.F."/>
            <person name="Detter C."/>
            <person name="Tapia R."/>
            <person name="Han C."/>
            <person name="Goodwin L."/>
            <person name="Pitluck S."/>
            <person name="Liolios K."/>
            <person name="Ivanova N."/>
            <person name="Mavromatis K."/>
            <person name="Pati A."/>
            <person name="Chen A."/>
            <person name="Palaniappan K."/>
            <person name="Land M."/>
            <person name="Hauser L."/>
            <person name="Chang Y.J."/>
            <person name="Jeffries C.D."/>
            <person name="Rohde M."/>
            <person name="Pukall R."/>
            <person name="Sikorski J."/>
            <person name="Goker M."/>
            <person name="Woyke T."/>
            <person name="Bristow J."/>
            <person name="Eisen J.A."/>
            <person name="Markowitz V."/>
            <person name="Hugenholtz P."/>
            <person name="Kyrpides N.C."/>
            <person name="Klenk H.P."/>
            <person name="Lapidus A."/>
        </authorList>
    </citation>
    <scope>NUCLEOTIDE SEQUENCE [LARGE SCALE GENOMIC DNA]</scope>
    <source>
        <strain evidence="12">ATCC 23552 / DSM 43043 / JCM 3097 / NBRC 12989 / 7 KIP</strain>
    </source>
</reference>
<evidence type="ECO:0000256" key="3">
    <source>
        <dbReference type="ARBA" id="ARBA00022448"/>
    </source>
</evidence>
<feature type="transmembrane region" description="Helical" evidence="8">
    <location>
        <begin position="188"/>
        <end position="208"/>
    </location>
</feature>
<dbReference type="InterPro" id="IPR036837">
    <property type="entry name" value="Cation_efflux_CTD_sf"/>
</dbReference>
<keyword evidence="12" id="KW-1185">Reference proteome</keyword>
<feature type="transmembrane region" description="Helical" evidence="8">
    <location>
        <begin position="59"/>
        <end position="77"/>
    </location>
</feature>
<dbReference type="HOGENOM" id="CLU_013430_0_0_11"/>
<dbReference type="PANTHER" id="PTHR11562:SF17">
    <property type="entry name" value="RE54080P-RELATED"/>
    <property type="match status" value="1"/>
</dbReference>
<keyword evidence="3" id="KW-0813">Transport</keyword>
<keyword evidence="7 8" id="KW-0472">Membrane</keyword>
<feature type="transmembrane region" description="Helical" evidence="8">
    <location>
        <begin position="128"/>
        <end position="148"/>
    </location>
</feature>
<dbReference type="RefSeq" id="WP_013493475.1">
    <property type="nucleotide sequence ID" value="NC_014830.1"/>
</dbReference>
<evidence type="ECO:0000259" key="10">
    <source>
        <dbReference type="Pfam" id="PF16916"/>
    </source>
</evidence>
<dbReference type="NCBIfam" id="TIGR01297">
    <property type="entry name" value="CDF"/>
    <property type="match status" value="1"/>
</dbReference>
<sequence>MSTRHGHGHGAHATPGHAGRRHRWRLRLAFVLTAGFFGVELVVGWITQSLALLSDAGHMAADVVALGAALIATSLAARPDSTGRRTYGSYRSEIFASGLAVLLMLGVSAYVVVEAVQRIGDPVELQGGPMLVVGAIGLGVNLAALLLLRGGSTESLNVKGAYLEVMADAAGSGGVLVAGWLIATTGNVIWDTVAALAIGVFVAVRAVLLGRQVLDVLGQKVPDSIDVERVTADLAGIPGVHDVHDLHLWTLTSGMLVATAHLVADEGAPTQDILESAKAVLRDEHGVLHATLQVEPARSRECHELDW</sequence>
<dbReference type="STRING" id="710696.Intca_2656"/>
<evidence type="ECO:0000259" key="9">
    <source>
        <dbReference type="Pfam" id="PF01545"/>
    </source>
</evidence>